<dbReference type="CDD" id="cd03257">
    <property type="entry name" value="ABC_NikE_OppD_transporters"/>
    <property type="match status" value="1"/>
</dbReference>
<dbReference type="PROSITE" id="PS50893">
    <property type="entry name" value="ABC_TRANSPORTER_2"/>
    <property type="match status" value="1"/>
</dbReference>
<evidence type="ECO:0000313" key="5">
    <source>
        <dbReference type="EMBL" id="RHW27276.1"/>
    </source>
</evidence>
<evidence type="ECO:0000313" key="6">
    <source>
        <dbReference type="Proteomes" id="UP000283644"/>
    </source>
</evidence>
<dbReference type="PANTHER" id="PTHR43776">
    <property type="entry name" value="TRANSPORT ATP-BINDING PROTEIN"/>
    <property type="match status" value="1"/>
</dbReference>
<organism evidence="5 6">
    <name type="scientific">Nocardioides immobilis</name>
    <dbReference type="NCBI Taxonomy" id="2049295"/>
    <lineage>
        <taxon>Bacteria</taxon>
        <taxon>Bacillati</taxon>
        <taxon>Actinomycetota</taxon>
        <taxon>Actinomycetes</taxon>
        <taxon>Propionibacteriales</taxon>
        <taxon>Nocardioidaceae</taxon>
        <taxon>Nocardioides</taxon>
    </lineage>
</organism>
<dbReference type="Proteomes" id="UP000283644">
    <property type="component" value="Unassembled WGS sequence"/>
</dbReference>
<keyword evidence="3 5" id="KW-0067">ATP-binding</keyword>
<keyword evidence="1" id="KW-0813">Transport</keyword>
<dbReference type="Gene3D" id="3.40.50.300">
    <property type="entry name" value="P-loop containing nucleotide triphosphate hydrolases"/>
    <property type="match status" value="1"/>
</dbReference>
<name>A0A417Y3W3_9ACTN</name>
<dbReference type="SMART" id="SM00382">
    <property type="entry name" value="AAA"/>
    <property type="match status" value="1"/>
</dbReference>
<dbReference type="InterPro" id="IPR017871">
    <property type="entry name" value="ABC_transporter-like_CS"/>
</dbReference>
<accession>A0A417Y3W3</accession>
<dbReference type="GO" id="GO:0016887">
    <property type="term" value="F:ATP hydrolysis activity"/>
    <property type="evidence" value="ECO:0007669"/>
    <property type="project" value="InterPro"/>
</dbReference>
<dbReference type="AlphaFoldDB" id="A0A417Y3W3"/>
<comment type="caution">
    <text evidence="5">The sequence shown here is derived from an EMBL/GenBank/DDBJ whole genome shotgun (WGS) entry which is preliminary data.</text>
</comment>
<reference evidence="5 6" key="1">
    <citation type="submission" date="2018-09" db="EMBL/GenBank/DDBJ databases">
        <title>Genome sequencing of Nocardioides immobilis CCTCC AB 2017083 for comparison to Nocardioides silvaticus.</title>
        <authorList>
            <person name="Li C."/>
            <person name="Wang G."/>
        </authorList>
    </citation>
    <scope>NUCLEOTIDE SEQUENCE [LARGE SCALE GENOMIC DNA]</scope>
    <source>
        <strain evidence="5 6">CCTCC AB 2017083</strain>
    </source>
</reference>
<keyword evidence="2" id="KW-0547">Nucleotide-binding</keyword>
<protein>
    <submittedName>
        <fullName evidence="5">ABC transporter ATP-binding protein</fullName>
    </submittedName>
</protein>
<dbReference type="InterPro" id="IPR003439">
    <property type="entry name" value="ABC_transporter-like_ATP-bd"/>
</dbReference>
<keyword evidence="6" id="KW-1185">Reference proteome</keyword>
<dbReference type="EMBL" id="QXGH01000013">
    <property type="protein sequence ID" value="RHW27276.1"/>
    <property type="molecule type" value="Genomic_DNA"/>
</dbReference>
<evidence type="ECO:0000259" key="4">
    <source>
        <dbReference type="PROSITE" id="PS50893"/>
    </source>
</evidence>
<dbReference type="InterPro" id="IPR003593">
    <property type="entry name" value="AAA+_ATPase"/>
</dbReference>
<dbReference type="OrthoDB" id="5357528at2"/>
<dbReference type="GO" id="GO:0055085">
    <property type="term" value="P:transmembrane transport"/>
    <property type="evidence" value="ECO:0007669"/>
    <property type="project" value="UniProtKB-ARBA"/>
</dbReference>
<dbReference type="GO" id="GO:0005524">
    <property type="term" value="F:ATP binding"/>
    <property type="evidence" value="ECO:0007669"/>
    <property type="project" value="UniProtKB-KW"/>
</dbReference>
<dbReference type="InterPro" id="IPR050319">
    <property type="entry name" value="ABC_transp_ATP-bind"/>
</dbReference>
<feature type="domain" description="ABC transporter" evidence="4">
    <location>
        <begin position="5"/>
        <end position="255"/>
    </location>
</feature>
<dbReference type="RefSeq" id="WP_118924794.1">
    <property type="nucleotide sequence ID" value="NZ_QXGH01000013.1"/>
</dbReference>
<dbReference type="InterPro" id="IPR027417">
    <property type="entry name" value="P-loop_NTPase"/>
</dbReference>
<dbReference type="PROSITE" id="PS00211">
    <property type="entry name" value="ABC_TRANSPORTER_1"/>
    <property type="match status" value="1"/>
</dbReference>
<evidence type="ECO:0000256" key="1">
    <source>
        <dbReference type="ARBA" id="ARBA00022448"/>
    </source>
</evidence>
<proteinExistence type="predicted"/>
<sequence length="270" mass="28660">MSPLLEIDHVTVTFGGPSLLDRVLRREAAPLVAVDDVSLSVPAGGAVGIVGESGSGKSTLMRTVLGLHAPDAGEIRFRGAPLRPKRDLATRRAMQMVFQDPGTTLNPALTVGATLEELLRVHQVVPAAQVDSRVKQLLDLVHLPSAVREARPARLSGGQKQRVAIARALALEPELIVADEATSALDVVVQASVLDLLAELRSTTQVTLVCISHDLDLVRYLCDTAVVMRRGRVVEQGDVGALFAVPSDPYTAELIAAAPSLARTTEQDLV</sequence>
<gene>
    <name evidence="5" type="ORF">D0Z08_08905</name>
</gene>
<dbReference type="Pfam" id="PF00005">
    <property type="entry name" value="ABC_tran"/>
    <property type="match status" value="1"/>
</dbReference>
<evidence type="ECO:0000256" key="2">
    <source>
        <dbReference type="ARBA" id="ARBA00022741"/>
    </source>
</evidence>
<evidence type="ECO:0000256" key="3">
    <source>
        <dbReference type="ARBA" id="ARBA00022840"/>
    </source>
</evidence>
<dbReference type="SUPFAM" id="SSF52540">
    <property type="entry name" value="P-loop containing nucleoside triphosphate hydrolases"/>
    <property type="match status" value="1"/>
</dbReference>